<dbReference type="Pfam" id="PF24066">
    <property type="entry name" value="Hisat_C"/>
    <property type="match status" value="2"/>
</dbReference>
<dbReference type="InterPro" id="IPR016181">
    <property type="entry name" value="Acyl_CoA_acyltransferase"/>
</dbReference>
<dbReference type="InParanoid" id="C3YR02"/>
<accession>C3YR02</accession>
<feature type="domain" description="N-acetyltransferase" evidence="1">
    <location>
        <begin position="255"/>
        <end position="388"/>
    </location>
</feature>
<evidence type="ECO:0000313" key="2">
    <source>
        <dbReference type="EMBL" id="EEN57244.1"/>
    </source>
</evidence>
<dbReference type="SUPFAM" id="SSF55729">
    <property type="entry name" value="Acyl-CoA N-acyltransferases (Nat)"/>
    <property type="match status" value="1"/>
</dbReference>
<dbReference type="PROSITE" id="PS51186">
    <property type="entry name" value="GNAT"/>
    <property type="match status" value="1"/>
</dbReference>
<reference evidence="2" key="1">
    <citation type="journal article" date="2008" name="Nature">
        <title>The amphioxus genome and the evolution of the chordate karyotype.</title>
        <authorList>
            <consortium name="US DOE Joint Genome Institute (JGI-PGF)"/>
            <person name="Putnam N.H."/>
            <person name="Butts T."/>
            <person name="Ferrier D.E.K."/>
            <person name="Furlong R.F."/>
            <person name="Hellsten U."/>
            <person name="Kawashima T."/>
            <person name="Robinson-Rechavi M."/>
            <person name="Shoguchi E."/>
            <person name="Terry A."/>
            <person name="Yu J.-K."/>
            <person name="Benito-Gutierrez E.L."/>
            <person name="Dubchak I."/>
            <person name="Garcia-Fernandez J."/>
            <person name="Gibson-Brown J.J."/>
            <person name="Grigoriev I.V."/>
            <person name="Horton A.C."/>
            <person name="de Jong P.J."/>
            <person name="Jurka J."/>
            <person name="Kapitonov V.V."/>
            <person name="Kohara Y."/>
            <person name="Kuroki Y."/>
            <person name="Lindquist E."/>
            <person name="Lucas S."/>
            <person name="Osoegawa K."/>
            <person name="Pennacchio L.A."/>
            <person name="Salamov A.A."/>
            <person name="Satou Y."/>
            <person name="Sauka-Spengler T."/>
            <person name="Schmutz J."/>
            <person name="Shin-I T."/>
            <person name="Toyoda A."/>
            <person name="Bronner-Fraser M."/>
            <person name="Fujiyama A."/>
            <person name="Holland L.Z."/>
            <person name="Holland P.W.H."/>
            <person name="Satoh N."/>
            <person name="Rokhsar D.S."/>
        </authorList>
    </citation>
    <scope>NUCLEOTIDE SEQUENCE [LARGE SCALE GENOMIC DNA]</scope>
    <source>
        <strain evidence="2">S238N-H82</strain>
        <tissue evidence="2">Testes</tissue>
    </source>
</reference>
<dbReference type="GO" id="GO:0016747">
    <property type="term" value="F:acyltransferase activity, transferring groups other than amino-acyl groups"/>
    <property type="evidence" value="ECO:0007669"/>
    <property type="project" value="InterPro"/>
</dbReference>
<dbReference type="CDD" id="cd00882">
    <property type="entry name" value="Ras_like_GTPase"/>
    <property type="match status" value="1"/>
</dbReference>
<proteinExistence type="predicted"/>
<dbReference type="InterPro" id="IPR000182">
    <property type="entry name" value="GNAT_dom"/>
</dbReference>
<dbReference type="Gene3D" id="3.40.630.30">
    <property type="match status" value="1"/>
</dbReference>
<dbReference type="SUPFAM" id="SSF52540">
    <property type="entry name" value="P-loop containing nucleoside triphosphate hydrolases"/>
    <property type="match status" value="1"/>
</dbReference>
<organism>
    <name type="scientific">Branchiostoma floridae</name>
    <name type="common">Florida lancelet</name>
    <name type="synonym">Amphioxus</name>
    <dbReference type="NCBI Taxonomy" id="7739"/>
    <lineage>
        <taxon>Eukaryota</taxon>
        <taxon>Metazoa</taxon>
        <taxon>Chordata</taxon>
        <taxon>Cephalochordata</taxon>
        <taxon>Leptocardii</taxon>
        <taxon>Amphioxiformes</taxon>
        <taxon>Branchiostomatidae</taxon>
        <taxon>Branchiostoma</taxon>
    </lineage>
</organism>
<gene>
    <name evidence="2" type="ORF">BRAFLDRAFT_95011</name>
</gene>
<dbReference type="AlphaFoldDB" id="C3YR02"/>
<dbReference type="EMBL" id="GG666545">
    <property type="protein sequence ID" value="EEN57244.1"/>
    <property type="molecule type" value="Genomic_DNA"/>
</dbReference>
<protein>
    <recommendedName>
        <fullName evidence="1">N-acetyltransferase domain-containing protein</fullName>
    </recommendedName>
</protein>
<name>C3YR02_BRAFL</name>
<evidence type="ECO:0000259" key="1">
    <source>
        <dbReference type="PROSITE" id="PS51186"/>
    </source>
</evidence>
<dbReference type="Gene3D" id="3.40.50.300">
    <property type="entry name" value="P-loop containing nucleotide triphosphate hydrolases"/>
    <property type="match status" value="1"/>
</dbReference>
<dbReference type="InterPro" id="IPR056483">
    <property type="entry name" value="Hisat_C"/>
</dbReference>
<dbReference type="InterPro" id="IPR027417">
    <property type="entry name" value="P-loop_NTPase"/>
</dbReference>
<dbReference type="PANTHER" id="PTHR47403:SF6">
    <property type="entry name" value="N-ACETYLTRANSFERASE DOMAIN-CONTAINING PROTEIN"/>
    <property type="match status" value="1"/>
</dbReference>
<dbReference type="PANTHER" id="PTHR47403">
    <property type="entry name" value="LOC100145250 PROTEIN"/>
    <property type="match status" value="1"/>
</dbReference>
<sequence>MAVGNAVDNLRENVRDRIRNASAEMFNIVFIGLTGSGKSSLINSMEQAVVGTPANLARVGRGAGGNVTLCLEGCEMFSTLQDNLRDKVKFWDFVGLPNRNDETIRTLISLALDGRIPENQPLINPEYFEMCKEELEDEFPAVQGGPTIQRVVVVCAADEEMPVNLLQATKKAAQPATTASDRNIPLFLLISKVDKMVGDANKDDLSRRIRSARDTLDATNYFFEKATLYHEQTNRDNDPGSRSRHTMATQDSFHLKCREAKHSDYNAVMKMASVDTFRDGFDYLPAKFHQWVNDPQFHVLVAEADDKVVAVYVCCMADGGTYLFNKTMRVAPDLQGKKLMMRIGFDLEKALQLRLHPRLLHLERRGIAKDDMYFQGTCNEVLSSLENKDVLPYSLQSSVVPYQPSDMARLTRPEFVEQILSDNSIVVDTIMYQLSASNLHGLSKRGVTILVDNIKRDLFCAAAADFLINAVSCVTRKSSPRFAHASKLRQQRGMIAVYVCYMTDGGAYLFHKSIRIAPKLQGKKLLTRIGFELEKALQLRLHPRLLHLERHAIADVKRLYLLKGMNRKDICVIASIHLFTVSHDVMYFQGTCNEVLSNLEAKGVLPYPPPPSVMPFQPSDMVRLIRPEFLEQILSDKSIFVDWDQYQLSASSLHGLSKRGVTILVDNSEPAAKSLSYGGSYMTPRGRVYHVDVHCSDVGLCQVHIKHHVDRACREYDGVITFCVMVIDPSLIITTKTFCVETLGLVHLPNDHRYLSYKFMFLRIHVRIGCAKTNRQLIRRLGIEGRIDRLLQEALQQNNRLSPSA</sequence>